<evidence type="ECO:0000256" key="1">
    <source>
        <dbReference type="SAM" id="SignalP"/>
    </source>
</evidence>
<keyword evidence="1" id="KW-0732">Signal</keyword>
<feature type="domain" description="PepSY" evidence="2">
    <location>
        <begin position="17"/>
        <end position="93"/>
    </location>
</feature>
<protein>
    <submittedName>
        <fullName evidence="3">PepSY domain-containing protein</fullName>
    </submittedName>
</protein>
<evidence type="ECO:0000259" key="2">
    <source>
        <dbReference type="Pfam" id="PF13670"/>
    </source>
</evidence>
<proteinExistence type="predicted"/>
<dbReference type="RefSeq" id="WP_320499877.1">
    <property type="nucleotide sequence ID" value="NZ_JAXCLX010000001.1"/>
</dbReference>
<keyword evidence="4" id="KW-1185">Reference proteome</keyword>
<organism evidence="3 4">
    <name type="scientific">Dongia rigui</name>
    <dbReference type="NCBI Taxonomy" id="940149"/>
    <lineage>
        <taxon>Bacteria</taxon>
        <taxon>Pseudomonadati</taxon>
        <taxon>Pseudomonadota</taxon>
        <taxon>Alphaproteobacteria</taxon>
        <taxon>Rhodospirillales</taxon>
        <taxon>Dongiaceae</taxon>
        <taxon>Dongia</taxon>
    </lineage>
</organism>
<dbReference type="InterPro" id="IPR025711">
    <property type="entry name" value="PepSY"/>
</dbReference>
<name>A0ABU5DVX3_9PROT</name>
<accession>A0ABU5DVX3</accession>
<evidence type="ECO:0000313" key="3">
    <source>
        <dbReference type="EMBL" id="MDY0871448.1"/>
    </source>
</evidence>
<feature type="chain" id="PRO_5046826305" evidence="1">
    <location>
        <begin position="22"/>
        <end position="98"/>
    </location>
</feature>
<feature type="signal peptide" evidence="1">
    <location>
        <begin position="1"/>
        <end position="21"/>
    </location>
</feature>
<evidence type="ECO:0000313" key="4">
    <source>
        <dbReference type="Proteomes" id="UP001271769"/>
    </source>
</evidence>
<comment type="caution">
    <text evidence="3">The sequence shown here is derived from an EMBL/GenBank/DDBJ whole genome shotgun (WGS) entry which is preliminary data.</text>
</comment>
<dbReference type="EMBL" id="JAXCLX010000001">
    <property type="protein sequence ID" value="MDY0871448.1"/>
    <property type="molecule type" value="Genomic_DNA"/>
</dbReference>
<reference evidence="3 4" key="1">
    <citation type="journal article" date="2013" name="Antonie Van Leeuwenhoek">
        <title>Dongia rigui sp. nov., isolated from freshwater of a large wetland in Korea.</title>
        <authorList>
            <person name="Baik K.S."/>
            <person name="Hwang Y.M."/>
            <person name="Choi J.S."/>
            <person name="Kwon J."/>
            <person name="Seong C.N."/>
        </authorList>
    </citation>
    <scope>NUCLEOTIDE SEQUENCE [LARGE SCALE GENOMIC DNA]</scope>
    <source>
        <strain evidence="3 4">04SU4-P</strain>
    </source>
</reference>
<dbReference type="Pfam" id="PF13670">
    <property type="entry name" value="PepSY_2"/>
    <property type="match status" value="1"/>
</dbReference>
<dbReference type="Proteomes" id="UP001271769">
    <property type="component" value="Unassembled WGS sequence"/>
</dbReference>
<gene>
    <name evidence="3" type="ORF">SMD31_05925</name>
</gene>
<sequence>MWKTISSAVVFFGLSSLPVAVGLAVASDDHVCRAPQGIAAMSHEAAAKFGQTLGYRITKIESEHGCYELSGTDKHGAEIELKLNPYDGTIVKDAETPR</sequence>